<protein>
    <submittedName>
        <fullName evidence="5">Thioredoxin domain-containing protein</fullName>
    </submittedName>
</protein>
<dbReference type="EMBL" id="JACAZF010000009">
    <property type="protein sequence ID" value="KAF7295413.1"/>
    <property type="molecule type" value="Genomic_DNA"/>
</dbReference>
<dbReference type="PRINTS" id="PR00421">
    <property type="entry name" value="THIOREDOXIN"/>
</dbReference>
<dbReference type="RefSeq" id="XP_037216776.1">
    <property type="nucleotide sequence ID" value="XM_037367382.1"/>
</dbReference>
<dbReference type="PROSITE" id="PS51352">
    <property type="entry name" value="THIOREDOXIN_2"/>
    <property type="match status" value="1"/>
</dbReference>
<evidence type="ECO:0000256" key="3">
    <source>
        <dbReference type="ARBA" id="ARBA00023157"/>
    </source>
</evidence>
<organism evidence="5 6">
    <name type="scientific">Mycena indigotica</name>
    <dbReference type="NCBI Taxonomy" id="2126181"/>
    <lineage>
        <taxon>Eukaryota</taxon>
        <taxon>Fungi</taxon>
        <taxon>Dikarya</taxon>
        <taxon>Basidiomycota</taxon>
        <taxon>Agaricomycotina</taxon>
        <taxon>Agaricomycetes</taxon>
        <taxon>Agaricomycetidae</taxon>
        <taxon>Agaricales</taxon>
        <taxon>Marasmiineae</taxon>
        <taxon>Mycenaceae</taxon>
        <taxon>Mycena</taxon>
    </lineage>
</organism>
<dbReference type="InterPro" id="IPR036249">
    <property type="entry name" value="Thioredoxin-like_sf"/>
</dbReference>
<dbReference type="CDD" id="cd02947">
    <property type="entry name" value="TRX_family"/>
    <property type="match status" value="1"/>
</dbReference>
<evidence type="ECO:0000313" key="6">
    <source>
        <dbReference type="Proteomes" id="UP000636479"/>
    </source>
</evidence>
<evidence type="ECO:0000259" key="4">
    <source>
        <dbReference type="PROSITE" id="PS51352"/>
    </source>
</evidence>
<dbReference type="PANTHER" id="PTHR45663">
    <property type="entry name" value="GEO12009P1"/>
    <property type="match status" value="1"/>
</dbReference>
<keyword evidence="2" id="KW-0249">Electron transport</keyword>
<proteinExistence type="predicted"/>
<evidence type="ECO:0000313" key="5">
    <source>
        <dbReference type="EMBL" id="KAF7295413.1"/>
    </source>
</evidence>
<dbReference type="SUPFAM" id="SSF52833">
    <property type="entry name" value="Thioredoxin-like"/>
    <property type="match status" value="1"/>
</dbReference>
<gene>
    <name evidence="5" type="ORF">MIND_01080900</name>
</gene>
<dbReference type="PANTHER" id="PTHR45663:SF11">
    <property type="entry name" value="GEO12009P1"/>
    <property type="match status" value="1"/>
</dbReference>
<dbReference type="GeneID" id="59349898"/>
<accession>A0A8H6VYY7</accession>
<evidence type="ECO:0000256" key="1">
    <source>
        <dbReference type="ARBA" id="ARBA00022448"/>
    </source>
</evidence>
<dbReference type="PROSITE" id="PS00194">
    <property type="entry name" value="THIOREDOXIN_1"/>
    <property type="match status" value="1"/>
</dbReference>
<dbReference type="InterPro" id="IPR017937">
    <property type="entry name" value="Thioredoxin_CS"/>
</dbReference>
<feature type="domain" description="Thioredoxin" evidence="4">
    <location>
        <begin position="8"/>
        <end position="150"/>
    </location>
</feature>
<name>A0A8H6VYY7_9AGAR</name>
<dbReference type="AlphaFoldDB" id="A0A8H6VYY7"/>
<keyword evidence="3" id="KW-1015">Disulfide bond</keyword>
<dbReference type="OrthoDB" id="2121326at2759"/>
<dbReference type="Pfam" id="PF00085">
    <property type="entry name" value="Thioredoxin"/>
    <property type="match status" value="1"/>
</dbReference>
<evidence type="ECO:0000256" key="2">
    <source>
        <dbReference type="ARBA" id="ARBA00022982"/>
    </source>
</evidence>
<reference evidence="5" key="1">
    <citation type="submission" date="2020-05" db="EMBL/GenBank/DDBJ databases">
        <title>Mycena genomes resolve the evolution of fungal bioluminescence.</title>
        <authorList>
            <person name="Tsai I.J."/>
        </authorList>
    </citation>
    <scope>NUCLEOTIDE SEQUENCE</scope>
    <source>
        <strain evidence="5">171206Taipei</strain>
    </source>
</reference>
<comment type="caution">
    <text evidence="5">The sequence shown here is derived from an EMBL/GenBank/DDBJ whole genome shotgun (WGS) entry which is preliminary data.</text>
</comment>
<dbReference type="GO" id="GO:0015035">
    <property type="term" value="F:protein-disulfide reductase activity"/>
    <property type="evidence" value="ECO:0007669"/>
    <property type="project" value="TreeGrafter"/>
</dbReference>
<dbReference type="Gene3D" id="3.40.30.10">
    <property type="entry name" value="Glutaredoxin"/>
    <property type="match status" value="1"/>
</dbReference>
<dbReference type="GO" id="GO:0005737">
    <property type="term" value="C:cytoplasm"/>
    <property type="evidence" value="ECO:0007669"/>
    <property type="project" value="TreeGrafter"/>
</dbReference>
<keyword evidence="1" id="KW-0813">Transport</keyword>
<keyword evidence="6" id="KW-1185">Reference proteome</keyword>
<sequence length="150" mass="16260">MATPNMLPLRGHALRRLFQRTPASIAGLHSSSRCRERYINGSKTDFDKIVLQSSTDRVVLVDFHADWCGPCHALSPILNKLTTERTTGSGKPLDLITVDIDNEEAGGVALAQEYKVRAIPTVVAFQGGKPLSQFVGALNEGGVADFLNKL</sequence>
<dbReference type="Proteomes" id="UP000636479">
    <property type="component" value="Unassembled WGS sequence"/>
</dbReference>
<dbReference type="InterPro" id="IPR013766">
    <property type="entry name" value="Thioredoxin_domain"/>
</dbReference>